<dbReference type="PIRSF" id="PIRSF039026">
    <property type="entry name" value="SiaP"/>
    <property type="match status" value="1"/>
</dbReference>
<evidence type="ECO:0000313" key="7">
    <source>
        <dbReference type="Proteomes" id="UP000180175"/>
    </source>
</evidence>
<dbReference type="InterPro" id="IPR038404">
    <property type="entry name" value="TRAP_DctP_sf"/>
</dbReference>
<dbReference type="InterPro" id="IPR018389">
    <property type="entry name" value="DctP_fam"/>
</dbReference>
<feature type="chain" id="PRO_5038296475" evidence="4">
    <location>
        <begin position="22"/>
        <end position="366"/>
    </location>
</feature>
<evidence type="ECO:0000313" key="5">
    <source>
        <dbReference type="EMBL" id="OIJ09541.1"/>
    </source>
</evidence>
<dbReference type="KEGG" id="aia:AWH56_013120"/>
<feature type="binding site" evidence="3">
    <location>
        <position position="224"/>
    </location>
    <ligand>
        <name>Na(+)</name>
        <dbReference type="ChEBI" id="CHEBI:29101"/>
    </ligand>
</feature>
<evidence type="ECO:0000256" key="3">
    <source>
        <dbReference type="PIRSR" id="PIRSR039026-2"/>
    </source>
</evidence>
<evidence type="ECO:0000256" key="2">
    <source>
        <dbReference type="PIRSR" id="PIRSR039026-1"/>
    </source>
</evidence>
<dbReference type="EMBL" id="LQXD01000152">
    <property type="protein sequence ID" value="OIJ09541.1"/>
    <property type="molecule type" value="Genomic_DNA"/>
</dbReference>
<evidence type="ECO:0000313" key="6">
    <source>
        <dbReference type="EMBL" id="QOY38383.1"/>
    </source>
</evidence>
<dbReference type="Gene3D" id="3.40.190.10">
    <property type="entry name" value="Periplasmic binding protein-like II"/>
    <property type="match status" value="1"/>
</dbReference>
<dbReference type="EMBL" id="CP063356">
    <property type="protein sequence ID" value="QOY38383.1"/>
    <property type="molecule type" value="Genomic_DNA"/>
</dbReference>
<dbReference type="GO" id="GO:0055085">
    <property type="term" value="P:transmembrane transport"/>
    <property type="evidence" value="ECO:0007669"/>
    <property type="project" value="InterPro"/>
</dbReference>
<dbReference type="OrthoDB" id="9815946at2"/>
<gene>
    <name evidence="6" type="primary">dctP</name>
    <name evidence="6" type="ORF">AWH56_013120</name>
    <name evidence="5" type="ORF">AWH56_17595</name>
</gene>
<proteinExistence type="predicted"/>
<reference evidence="6 7" key="2">
    <citation type="journal article" date="2017" name="Genome Announc.">
        <title>Draft Genome Sequences of Four Alkaliphilic Bacteria Belonging to the Anaerobacillus Genus.</title>
        <authorList>
            <person name="Bassil N.M."/>
            <person name="Lloyd J.R."/>
        </authorList>
    </citation>
    <scope>NUCLEOTIDE SEQUENCE [LARGE SCALE GENOMIC DNA]</scope>
    <source>
        <strain evidence="6 7">NB2006</strain>
    </source>
</reference>
<dbReference type="Proteomes" id="UP000180175">
    <property type="component" value="Chromosome"/>
</dbReference>
<dbReference type="AlphaFoldDB" id="A0A1S2LAW6"/>
<sequence length="366" mass="40947">MIKKKILKLAMTVALGFALLAGCSSTTSNSSSDGVSQEKVKWQLATSWPDSIMIQDMPVQWAKMIKEISNGRFEIDVHPAGSLVGAAEVLDATTSGTVDAYHTFSGYWIGKMSGSPFFSSVPMTMEPFMYMTWIYEGGGLELWQRMYDEAGYNVKIIPLGIQHPETLAWSNKPLKTLDDWSGLKYRGVGWWAEILRDNNVNVTSVPGGEIYPSLERGVIDAAEFSSPFNDKGLGFYEVTDYLAGPGMHQPSTLFYIGINKDAWNALPADLQVLAETAARATTLWSWTHDFDQSMKAVDYFEEKGIKQVRVDESVQLKLQKDTWELLDKRSADEGGVFADIWASMKDYRAKFIDYEDLMVPVRGSKQ</sequence>
<feature type="binding site" evidence="3">
    <location>
        <position position="223"/>
    </location>
    <ligand>
        <name>substrate</name>
    </ligand>
</feature>
<dbReference type="NCBIfam" id="NF037995">
    <property type="entry name" value="TRAP_S1"/>
    <property type="match status" value="1"/>
</dbReference>
<keyword evidence="3" id="KW-0479">Metal-binding</keyword>
<reference evidence="5 7" key="1">
    <citation type="submission" date="2016-10" db="EMBL/GenBank/DDBJ databases">
        <title>Draft genome sequences of four alkaliphilic bacteria belonging to the Anaerobacillus genus.</title>
        <authorList>
            <person name="Bassil N.M."/>
            <person name="Lloyd J.R."/>
        </authorList>
    </citation>
    <scope>NUCLEOTIDE SEQUENCE [LARGE SCALE GENOMIC DNA]</scope>
    <source>
        <strain evidence="5 7">NB2006</strain>
    </source>
</reference>
<name>A0A1S2LAW6_9BACI</name>
<organism evidence="5 7">
    <name type="scientific">Anaerobacillus isosaccharinicus</name>
    <dbReference type="NCBI Taxonomy" id="1532552"/>
    <lineage>
        <taxon>Bacteria</taxon>
        <taxon>Bacillati</taxon>
        <taxon>Bacillota</taxon>
        <taxon>Bacilli</taxon>
        <taxon>Bacillales</taxon>
        <taxon>Bacillaceae</taxon>
        <taxon>Anaerobacillus</taxon>
    </lineage>
</organism>
<keyword evidence="7" id="KW-1185">Reference proteome</keyword>
<feature type="signal peptide" evidence="4">
    <location>
        <begin position="1"/>
        <end position="21"/>
    </location>
</feature>
<evidence type="ECO:0000256" key="1">
    <source>
        <dbReference type="ARBA" id="ARBA00022729"/>
    </source>
</evidence>
<dbReference type="PROSITE" id="PS51257">
    <property type="entry name" value="PROKAR_LIPOPROTEIN"/>
    <property type="match status" value="1"/>
</dbReference>
<dbReference type="PANTHER" id="PTHR33376:SF5">
    <property type="entry name" value="EXTRACYTOPLASMIC SOLUTE RECEPTOR PROTEIN"/>
    <property type="match status" value="1"/>
</dbReference>
<protein>
    <submittedName>
        <fullName evidence="6">TRAP transporter substrate-binding protein DctP</fullName>
    </submittedName>
</protein>
<dbReference type="InterPro" id="IPR026289">
    <property type="entry name" value="SBP_TakP-like"/>
</dbReference>
<reference evidence="6 7" key="3">
    <citation type="journal article" date="2019" name="Int. J. Syst. Evol. Microbiol.">
        <title>Anaerobacillus isosaccharinicus sp. nov., an alkaliphilic bacterium which degrades isosaccharinic acid.</title>
        <authorList>
            <person name="Bassil N.M."/>
            <person name="Lloyd J.R."/>
        </authorList>
    </citation>
    <scope>NUCLEOTIDE SEQUENCE [LARGE SCALE GENOMIC DNA]</scope>
    <source>
        <strain evidence="6 7">NB2006</strain>
    </source>
</reference>
<dbReference type="Pfam" id="PF03480">
    <property type="entry name" value="DctP"/>
    <property type="match status" value="1"/>
</dbReference>
<feature type="binding site" evidence="3">
    <location>
        <position position="249"/>
    </location>
    <ligand>
        <name>substrate</name>
    </ligand>
</feature>
<dbReference type="Gene3D" id="3.40.190.170">
    <property type="entry name" value="Bacterial extracellular solute-binding protein, family 7"/>
    <property type="match status" value="1"/>
</dbReference>
<dbReference type="RefSeq" id="WP_071318281.1">
    <property type="nucleotide sequence ID" value="NZ_CP063356.2"/>
</dbReference>
<dbReference type="GO" id="GO:0031317">
    <property type="term" value="C:tripartite ATP-independent periplasmic transporter complex"/>
    <property type="evidence" value="ECO:0007669"/>
    <property type="project" value="InterPro"/>
</dbReference>
<accession>A0A1S2LAW6</accession>
<dbReference type="GO" id="GO:0046872">
    <property type="term" value="F:metal ion binding"/>
    <property type="evidence" value="ECO:0007669"/>
    <property type="project" value="UniProtKB-KW"/>
</dbReference>
<reference evidence="6" key="4">
    <citation type="submission" date="2020-10" db="EMBL/GenBank/DDBJ databases">
        <authorList>
            <person name="Bassil N.M."/>
            <person name="Lloyd J.R."/>
        </authorList>
    </citation>
    <scope>NUCLEOTIDE SEQUENCE</scope>
    <source>
        <strain evidence="6">NB2006</strain>
    </source>
</reference>
<keyword evidence="1 4" id="KW-0732">Signal</keyword>
<feature type="binding site" evidence="2">
    <location>
        <position position="165"/>
    </location>
    <ligand>
        <name>substrate</name>
    </ligand>
</feature>
<feature type="binding site" evidence="2">
    <location>
        <position position="186"/>
    </location>
    <ligand>
        <name>substrate</name>
    </ligand>
</feature>
<evidence type="ECO:0000256" key="4">
    <source>
        <dbReference type="SAM" id="SignalP"/>
    </source>
</evidence>
<dbReference type="PANTHER" id="PTHR33376">
    <property type="match status" value="1"/>
</dbReference>